<organism evidence="1 2">
    <name type="scientific">Paraburkholderia aspalathi</name>
    <dbReference type="NCBI Taxonomy" id="1324617"/>
    <lineage>
        <taxon>Bacteria</taxon>
        <taxon>Pseudomonadati</taxon>
        <taxon>Pseudomonadota</taxon>
        <taxon>Betaproteobacteria</taxon>
        <taxon>Burkholderiales</taxon>
        <taxon>Burkholderiaceae</taxon>
        <taxon>Paraburkholderia</taxon>
    </lineage>
</organism>
<sequence length="104" mass="11656">MTAVSTMRSENAAPALRGVCLDIEQKIPYAARKCGYRKWILLRDRASRRRTTVARRRRTSSTASVQATRRPHDALVLHALSLYDRHASLENDARATAVPLSLSP</sequence>
<evidence type="ECO:0000313" key="2">
    <source>
        <dbReference type="Proteomes" id="UP000198844"/>
    </source>
</evidence>
<reference evidence="1 2" key="1">
    <citation type="submission" date="2016-10" db="EMBL/GenBank/DDBJ databases">
        <authorList>
            <person name="de Groot N.N."/>
        </authorList>
    </citation>
    <scope>NUCLEOTIDE SEQUENCE [LARGE SCALE GENOMIC DNA]</scope>
    <source>
        <strain evidence="1 2">LMG 27731</strain>
    </source>
</reference>
<evidence type="ECO:0000313" key="1">
    <source>
        <dbReference type="EMBL" id="SFT84506.1"/>
    </source>
</evidence>
<gene>
    <name evidence="1" type="ORF">SAMN05192563_1004337</name>
</gene>
<dbReference type="AlphaFoldDB" id="A0A1I7BBD3"/>
<name>A0A1I7BBD3_9BURK</name>
<accession>A0A1I7BBD3</accession>
<proteinExistence type="predicted"/>
<protein>
    <submittedName>
        <fullName evidence="1">Uncharacterized protein</fullName>
    </submittedName>
</protein>
<dbReference type="Proteomes" id="UP000198844">
    <property type="component" value="Unassembled WGS sequence"/>
</dbReference>
<dbReference type="EMBL" id="FPBH01000004">
    <property type="protein sequence ID" value="SFT84506.1"/>
    <property type="molecule type" value="Genomic_DNA"/>
</dbReference>